<feature type="region of interest" description="Disordered" evidence="1">
    <location>
        <begin position="150"/>
        <end position="206"/>
    </location>
</feature>
<organism evidence="2 3">
    <name type="scientific">Lates japonicus</name>
    <name type="common">Japanese lates</name>
    <dbReference type="NCBI Taxonomy" id="270547"/>
    <lineage>
        <taxon>Eukaryota</taxon>
        <taxon>Metazoa</taxon>
        <taxon>Chordata</taxon>
        <taxon>Craniata</taxon>
        <taxon>Vertebrata</taxon>
        <taxon>Euteleostomi</taxon>
        <taxon>Actinopterygii</taxon>
        <taxon>Neopterygii</taxon>
        <taxon>Teleostei</taxon>
        <taxon>Neoteleostei</taxon>
        <taxon>Acanthomorphata</taxon>
        <taxon>Carangaria</taxon>
        <taxon>Carangaria incertae sedis</taxon>
        <taxon>Centropomidae</taxon>
        <taxon>Lates</taxon>
    </lineage>
</organism>
<keyword evidence="3" id="KW-1185">Reference proteome</keyword>
<gene>
    <name evidence="2" type="ORF">AKAME5_002033900</name>
</gene>
<feature type="compositionally biased region" description="Polar residues" evidence="1">
    <location>
        <begin position="7"/>
        <end position="27"/>
    </location>
</feature>
<name>A0AAD3NA09_LATJO</name>
<evidence type="ECO:0000313" key="3">
    <source>
        <dbReference type="Proteomes" id="UP001279410"/>
    </source>
</evidence>
<reference evidence="2" key="1">
    <citation type="submission" date="2022-08" db="EMBL/GenBank/DDBJ databases">
        <title>Genome sequencing of akame (Lates japonicus).</title>
        <authorList>
            <person name="Hashiguchi Y."/>
            <person name="Takahashi H."/>
        </authorList>
    </citation>
    <scope>NUCLEOTIDE SEQUENCE</scope>
    <source>
        <strain evidence="2">Kochi</strain>
    </source>
</reference>
<evidence type="ECO:0000256" key="1">
    <source>
        <dbReference type="SAM" id="MobiDB-lite"/>
    </source>
</evidence>
<proteinExistence type="predicted"/>
<feature type="compositionally biased region" description="Acidic residues" evidence="1">
    <location>
        <begin position="233"/>
        <end position="244"/>
    </location>
</feature>
<sequence>MADFLQLQRTLTSSDSDGGPAHTQQDLPSLVAVAEGDGPRPDAEMGEVRMDERCLSGRPEVEEEELRPNAALVEWLPWKPGGWRRRNQRRRKRKRRRWRLLQIKRGDSGGRFVKVQANLSPGDVPRRPRSGSDLLRLKQSSDVITADPAHRRRHLQQHGTASYRNREEDNEHITIETDHNYTRLTHTPDNNSQSQEPRHKCGDYSCSTEKNPPVVVFTQVGRGQRLLRRSEVKEEEEEEEEEEAQQVKLRRNENPPDPTETCECEKHTHKPM</sequence>
<dbReference type="AlphaFoldDB" id="A0AAD3NA09"/>
<evidence type="ECO:0000313" key="2">
    <source>
        <dbReference type="EMBL" id="GLD69026.1"/>
    </source>
</evidence>
<feature type="region of interest" description="Disordered" evidence="1">
    <location>
        <begin position="1"/>
        <end position="48"/>
    </location>
</feature>
<feature type="region of interest" description="Disordered" evidence="1">
    <location>
        <begin position="228"/>
        <end position="272"/>
    </location>
</feature>
<dbReference type="Proteomes" id="UP001279410">
    <property type="component" value="Unassembled WGS sequence"/>
</dbReference>
<feature type="compositionally biased region" description="Polar residues" evidence="1">
    <location>
        <begin position="182"/>
        <end position="195"/>
    </location>
</feature>
<protein>
    <submittedName>
        <fullName evidence="2">Uncharacterized protein</fullName>
    </submittedName>
</protein>
<feature type="compositionally biased region" description="Basic and acidic residues" evidence="1">
    <location>
        <begin position="164"/>
        <end position="181"/>
    </location>
</feature>
<comment type="caution">
    <text evidence="2">The sequence shown here is derived from an EMBL/GenBank/DDBJ whole genome shotgun (WGS) entry which is preliminary data.</text>
</comment>
<accession>A0AAD3NA09</accession>
<feature type="compositionally biased region" description="Basic and acidic residues" evidence="1">
    <location>
        <begin position="37"/>
        <end position="48"/>
    </location>
</feature>
<dbReference type="EMBL" id="BRZM01000165">
    <property type="protein sequence ID" value="GLD69026.1"/>
    <property type="molecule type" value="Genomic_DNA"/>
</dbReference>